<dbReference type="InterPro" id="IPR013154">
    <property type="entry name" value="ADH-like_N"/>
</dbReference>
<reference evidence="10 11" key="1">
    <citation type="submission" date="2021-07" db="EMBL/GenBank/DDBJ databases">
        <title>Actinomadura sp. PM05-2 isolated from lichen.</title>
        <authorList>
            <person name="Somphong A."/>
            <person name="Phongsopitanun W."/>
            <person name="Tanasupawat S."/>
            <person name="Peongsungnone V."/>
        </authorList>
    </citation>
    <scope>NUCLEOTIDE SEQUENCE [LARGE SCALE GENOMIC DNA]</scope>
    <source>
        <strain evidence="10 11">PM05-2</strain>
    </source>
</reference>
<sequence length="355" mass="36196">MTLALHPPATAMVWPGPDAPHRPLAVDEVDLAPGELLVRVELATVCGSDLHTVSGRRPGPAPGVLGHEAVGTVARTGGGPARLDVRGRPVRTGDRVAVGIYAACGRCARCRRGLPQKCERLFKYGHAPLADAGPLSGGYATHLRVRKGTPLAAVDPALPAALAAPLGCATATAVAAVAAAGDTDRSDVTVCGAGLLGLLATAMLAGRGATVTVLDPDPRRRATALRMGAARALDAAAEPPRADAYLELSGAPAAARRAVARTVTGGTIVLAGTVSPGAPLDWEAEDVVRGLLTVRGVHNYAPEHLAEAVAWTERNAARLPVADLLGTVHPLSRLDDALAEAARGDAVRIAVDPTR</sequence>
<dbReference type="PANTHER" id="PTHR42940">
    <property type="entry name" value="ALCOHOL DEHYDROGENASE 1-RELATED"/>
    <property type="match status" value="1"/>
</dbReference>
<evidence type="ECO:0000256" key="1">
    <source>
        <dbReference type="ARBA" id="ARBA00001947"/>
    </source>
</evidence>
<evidence type="ECO:0000313" key="10">
    <source>
        <dbReference type="EMBL" id="MBW8482728.1"/>
    </source>
</evidence>
<evidence type="ECO:0000256" key="6">
    <source>
        <dbReference type="ARBA" id="ARBA00023002"/>
    </source>
</evidence>
<evidence type="ECO:0000256" key="4">
    <source>
        <dbReference type="ARBA" id="ARBA00022723"/>
    </source>
</evidence>
<gene>
    <name evidence="10" type="ORF">K1Y72_10145</name>
</gene>
<dbReference type="EMBL" id="JAIBOA010000005">
    <property type="protein sequence ID" value="MBW8482728.1"/>
    <property type="molecule type" value="Genomic_DNA"/>
</dbReference>
<comment type="cofactor">
    <cofactor evidence="1">
        <name>Zn(2+)</name>
        <dbReference type="ChEBI" id="CHEBI:29105"/>
    </cofactor>
</comment>
<keyword evidence="6" id="KW-0560">Oxidoreductase</keyword>
<evidence type="ECO:0000256" key="3">
    <source>
        <dbReference type="ARBA" id="ARBA00013190"/>
    </source>
</evidence>
<keyword evidence="7" id="KW-0520">NAD</keyword>
<proteinExistence type="inferred from homology"/>
<evidence type="ECO:0000256" key="5">
    <source>
        <dbReference type="ARBA" id="ARBA00022833"/>
    </source>
</evidence>
<feature type="domain" description="Alcohol dehydrogenase-like N-terminal" evidence="9">
    <location>
        <begin position="33"/>
        <end position="147"/>
    </location>
</feature>
<dbReference type="Pfam" id="PF00107">
    <property type="entry name" value="ADH_zinc_N"/>
    <property type="match status" value="1"/>
</dbReference>
<dbReference type="InterPro" id="IPR013149">
    <property type="entry name" value="ADH-like_C"/>
</dbReference>
<dbReference type="Proteomes" id="UP000774570">
    <property type="component" value="Unassembled WGS sequence"/>
</dbReference>
<dbReference type="SUPFAM" id="SSF51735">
    <property type="entry name" value="NAD(P)-binding Rossmann-fold domains"/>
    <property type="match status" value="1"/>
</dbReference>
<evidence type="ECO:0000313" key="11">
    <source>
        <dbReference type="Proteomes" id="UP000774570"/>
    </source>
</evidence>
<dbReference type="Gene3D" id="3.90.180.10">
    <property type="entry name" value="Medium-chain alcohol dehydrogenases, catalytic domain"/>
    <property type="match status" value="1"/>
</dbReference>
<dbReference type="Gene3D" id="3.40.50.720">
    <property type="entry name" value="NAD(P)-binding Rossmann-like Domain"/>
    <property type="match status" value="1"/>
</dbReference>
<keyword evidence="11" id="KW-1185">Reference proteome</keyword>
<dbReference type="SUPFAM" id="SSF50129">
    <property type="entry name" value="GroES-like"/>
    <property type="match status" value="1"/>
</dbReference>
<keyword evidence="5" id="KW-0862">Zinc</keyword>
<dbReference type="Pfam" id="PF08240">
    <property type="entry name" value="ADH_N"/>
    <property type="match status" value="1"/>
</dbReference>
<comment type="similarity">
    <text evidence="2">Belongs to the zinc-containing alcohol dehydrogenase family.</text>
</comment>
<evidence type="ECO:0000259" key="9">
    <source>
        <dbReference type="Pfam" id="PF08240"/>
    </source>
</evidence>
<evidence type="ECO:0000256" key="7">
    <source>
        <dbReference type="ARBA" id="ARBA00023027"/>
    </source>
</evidence>
<comment type="caution">
    <text evidence="10">The sequence shown here is derived from an EMBL/GenBank/DDBJ whole genome shotgun (WGS) entry which is preliminary data.</text>
</comment>
<organism evidence="10 11">
    <name type="scientific">Actinomadura parmotrematis</name>
    <dbReference type="NCBI Taxonomy" id="2864039"/>
    <lineage>
        <taxon>Bacteria</taxon>
        <taxon>Bacillati</taxon>
        <taxon>Actinomycetota</taxon>
        <taxon>Actinomycetes</taxon>
        <taxon>Streptosporangiales</taxon>
        <taxon>Thermomonosporaceae</taxon>
        <taxon>Actinomadura</taxon>
    </lineage>
</organism>
<protein>
    <recommendedName>
        <fullName evidence="3">alcohol dehydrogenase</fullName>
        <ecNumber evidence="3">1.1.1.1</ecNumber>
    </recommendedName>
</protein>
<evidence type="ECO:0000256" key="2">
    <source>
        <dbReference type="ARBA" id="ARBA00008072"/>
    </source>
</evidence>
<dbReference type="InterPro" id="IPR017743">
    <property type="entry name" value="ADH_phosphonate_catab-assoc"/>
</dbReference>
<dbReference type="RefSeq" id="WP_220165461.1">
    <property type="nucleotide sequence ID" value="NZ_JAIBOA010000005.1"/>
</dbReference>
<feature type="domain" description="Alcohol dehydrogenase-like C-terminal" evidence="8">
    <location>
        <begin position="196"/>
        <end position="312"/>
    </location>
</feature>
<evidence type="ECO:0000259" key="8">
    <source>
        <dbReference type="Pfam" id="PF00107"/>
    </source>
</evidence>
<name>A0ABS7FQP9_9ACTN</name>
<accession>A0ABS7FQP9</accession>
<dbReference type="InterPro" id="IPR011032">
    <property type="entry name" value="GroES-like_sf"/>
</dbReference>
<dbReference type="EC" id="1.1.1.1" evidence="3"/>
<dbReference type="InterPro" id="IPR036291">
    <property type="entry name" value="NAD(P)-bd_dom_sf"/>
</dbReference>
<dbReference type="PANTHER" id="PTHR42940:SF3">
    <property type="entry name" value="ALCOHOL DEHYDROGENASE 1-RELATED"/>
    <property type="match status" value="1"/>
</dbReference>
<dbReference type="NCBIfam" id="TIGR03366">
    <property type="entry name" value="HpnZ_proposed"/>
    <property type="match status" value="1"/>
</dbReference>
<keyword evidence="4" id="KW-0479">Metal-binding</keyword>